<gene>
    <name evidence="2" type="ORF">J3U88_21215</name>
</gene>
<dbReference type="EMBL" id="JAFREP010000021">
    <property type="protein sequence ID" value="MBO1321012.1"/>
    <property type="molecule type" value="Genomic_DNA"/>
</dbReference>
<dbReference type="InterPro" id="IPR018729">
    <property type="entry name" value="DUF2269_transmembrane"/>
</dbReference>
<feature type="transmembrane region" description="Helical" evidence="1">
    <location>
        <begin position="81"/>
        <end position="103"/>
    </location>
</feature>
<dbReference type="Pfam" id="PF10027">
    <property type="entry name" value="DUF2269"/>
    <property type="match status" value="1"/>
</dbReference>
<evidence type="ECO:0000313" key="3">
    <source>
        <dbReference type="Proteomes" id="UP000664417"/>
    </source>
</evidence>
<evidence type="ECO:0000256" key="1">
    <source>
        <dbReference type="SAM" id="Phobius"/>
    </source>
</evidence>
<feature type="transmembrane region" description="Helical" evidence="1">
    <location>
        <begin position="6"/>
        <end position="27"/>
    </location>
</feature>
<dbReference type="Proteomes" id="UP000664417">
    <property type="component" value="Unassembled WGS sequence"/>
</dbReference>
<sequence length="153" mass="17310">MTYATVKMFHLLGVVLFLGNIIVTAFWKTLADRTGDVAIIRFSQQLVNLTDMVFTAGGASLIVATGLWLVPSWDALLQQAWLFWSLAAFGASAVIWLGLLVPIQWRQTQLLREMSPDGDIDGRYQRLTRWWTIFGMIATILPFLPLWLMVHKG</sequence>
<accession>A0A8J7QAS8</accession>
<evidence type="ECO:0000313" key="2">
    <source>
        <dbReference type="EMBL" id="MBO1321012.1"/>
    </source>
</evidence>
<keyword evidence="1" id="KW-0472">Membrane</keyword>
<name>A0A8J7QAS8_9BACT</name>
<reference evidence="2" key="1">
    <citation type="submission" date="2021-03" db="EMBL/GenBank/DDBJ databases">
        <authorList>
            <person name="Wang G."/>
        </authorList>
    </citation>
    <scope>NUCLEOTIDE SEQUENCE</scope>
    <source>
        <strain evidence="2">KCTC 12899</strain>
    </source>
</reference>
<proteinExistence type="predicted"/>
<keyword evidence="1" id="KW-1133">Transmembrane helix</keyword>
<dbReference type="AlphaFoldDB" id="A0A8J7QAS8"/>
<organism evidence="2 3">
    <name type="scientific">Acanthopleuribacter pedis</name>
    <dbReference type="NCBI Taxonomy" id="442870"/>
    <lineage>
        <taxon>Bacteria</taxon>
        <taxon>Pseudomonadati</taxon>
        <taxon>Acidobacteriota</taxon>
        <taxon>Holophagae</taxon>
        <taxon>Acanthopleuribacterales</taxon>
        <taxon>Acanthopleuribacteraceae</taxon>
        <taxon>Acanthopleuribacter</taxon>
    </lineage>
</organism>
<dbReference type="RefSeq" id="WP_207860987.1">
    <property type="nucleotide sequence ID" value="NZ_JAFREP010000021.1"/>
</dbReference>
<feature type="transmembrane region" description="Helical" evidence="1">
    <location>
        <begin position="48"/>
        <end position="69"/>
    </location>
</feature>
<keyword evidence="3" id="KW-1185">Reference proteome</keyword>
<keyword evidence="1" id="KW-0812">Transmembrane</keyword>
<comment type="caution">
    <text evidence="2">The sequence shown here is derived from an EMBL/GenBank/DDBJ whole genome shotgun (WGS) entry which is preliminary data.</text>
</comment>
<protein>
    <submittedName>
        <fullName evidence="2">DUF2269 domain-containing protein</fullName>
    </submittedName>
</protein>
<feature type="transmembrane region" description="Helical" evidence="1">
    <location>
        <begin position="130"/>
        <end position="150"/>
    </location>
</feature>